<dbReference type="EMBL" id="OAOQ01000031">
    <property type="protein sequence ID" value="SNX75072.1"/>
    <property type="molecule type" value="Genomic_DNA"/>
</dbReference>
<evidence type="ECO:0000256" key="1">
    <source>
        <dbReference type="ARBA" id="ARBA00044755"/>
    </source>
</evidence>
<dbReference type="PANTHER" id="PTHR35024">
    <property type="entry name" value="HYPOTHETICAL CYTOSOLIC PROTEIN"/>
    <property type="match status" value="1"/>
</dbReference>
<dbReference type="Proteomes" id="UP000219467">
    <property type="component" value="Unassembled WGS sequence"/>
</dbReference>
<dbReference type="AlphaFoldDB" id="A0A285D5J0"/>
<dbReference type="RefSeq" id="WP_097031949.1">
    <property type="nucleotide sequence ID" value="NZ_OAOQ01000031.1"/>
</dbReference>
<evidence type="ECO:0000313" key="3">
    <source>
        <dbReference type="EMBL" id="SNX75072.1"/>
    </source>
</evidence>
<evidence type="ECO:0000313" key="4">
    <source>
        <dbReference type="Proteomes" id="UP000219467"/>
    </source>
</evidence>
<evidence type="ECO:0000256" key="2">
    <source>
        <dbReference type="SAM" id="MobiDB-lite"/>
    </source>
</evidence>
<keyword evidence="4" id="KW-1185">Reference proteome</keyword>
<name>A0A285D5J0_9RHOB</name>
<comment type="similarity">
    <text evidence="1">Belongs to the bactofilin family.</text>
</comment>
<sequence>MQNRPAEPAPQRTGSNASKSTLGPDLKIVGDITSAGSIEVMGEIEGTITSRDLTIGPEGRASGTFSAENIEVRGRLDGRVSCSSLVVRSAARVTSDVTYRALVIENGASVEGRFKLTKG</sequence>
<accession>A0A285D5J0</accession>
<dbReference type="Pfam" id="PF04519">
    <property type="entry name" value="Bactofilin"/>
    <property type="match status" value="1"/>
</dbReference>
<gene>
    <name evidence="3" type="ORF">SAMN05878503_13124</name>
</gene>
<protein>
    <submittedName>
        <fullName evidence="3">Cytoskeletal protein CcmA (Bactofilin family)</fullName>
    </submittedName>
</protein>
<feature type="compositionally biased region" description="Polar residues" evidence="2">
    <location>
        <begin position="12"/>
        <end position="21"/>
    </location>
</feature>
<reference evidence="4" key="1">
    <citation type="submission" date="2017-08" db="EMBL/GenBank/DDBJ databases">
        <authorList>
            <person name="Varghese N."/>
            <person name="Submissions S."/>
        </authorList>
    </citation>
    <scope>NUCLEOTIDE SEQUENCE [LARGE SCALE GENOMIC DNA]</scope>
    <source>
        <strain evidence="4">JA234</strain>
    </source>
</reference>
<dbReference type="OrthoDB" id="5738271at2"/>
<feature type="region of interest" description="Disordered" evidence="2">
    <location>
        <begin position="1"/>
        <end position="25"/>
    </location>
</feature>
<proteinExistence type="inferred from homology"/>
<organism evidence="3 4">
    <name type="scientific">Cereibacter ovatus</name>
    <dbReference type="NCBI Taxonomy" id="439529"/>
    <lineage>
        <taxon>Bacteria</taxon>
        <taxon>Pseudomonadati</taxon>
        <taxon>Pseudomonadota</taxon>
        <taxon>Alphaproteobacteria</taxon>
        <taxon>Rhodobacterales</taxon>
        <taxon>Paracoccaceae</taxon>
        <taxon>Cereibacter</taxon>
    </lineage>
</organism>
<dbReference type="PANTHER" id="PTHR35024:SF4">
    <property type="entry name" value="POLYMER-FORMING CYTOSKELETAL PROTEIN"/>
    <property type="match status" value="1"/>
</dbReference>
<dbReference type="InterPro" id="IPR007607">
    <property type="entry name" value="BacA/B"/>
</dbReference>